<protein>
    <submittedName>
        <fullName evidence="1">Uncharacterized protein</fullName>
    </submittedName>
</protein>
<organism evidence="1 2">
    <name type="scientific">Candidatus Korarchaeum cryptofilum</name>
    <dbReference type="NCBI Taxonomy" id="498846"/>
    <lineage>
        <taxon>Archaea</taxon>
        <taxon>Thermoproteota</taxon>
        <taxon>Candidatus Korarchaeia</taxon>
        <taxon>Candidatus Korarchaeales</taxon>
        <taxon>Candidatus Korarchaeaceae</taxon>
        <taxon>Candidatus Korarchaeum</taxon>
    </lineage>
</organism>
<proteinExistence type="predicted"/>
<accession>A0A3R9QYD2</accession>
<evidence type="ECO:0000313" key="1">
    <source>
        <dbReference type="EMBL" id="RSN68236.1"/>
    </source>
</evidence>
<dbReference type="Proteomes" id="UP000278149">
    <property type="component" value="Unassembled WGS sequence"/>
</dbReference>
<gene>
    <name evidence="1" type="ORF">D9Q81_06420</name>
</gene>
<name>A0A3R9QYD2_9CREN</name>
<dbReference type="EMBL" id="RCOR01000032">
    <property type="protein sequence ID" value="RSN68236.1"/>
    <property type="molecule type" value="Genomic_DNA"/>
</dbReference>
<sequence>IGNRLARSDDLCKPASEDEPPSLRYNKIAEATFKLWDLGMIKEAFSNLLKFTRKQGSVIYQDPEAYRLALIYRILGRYAGKIEAFSEERCSIKITSFSKSAKRFFRVSEIPIALSEVPSVARAMESVGLREVEDIASALSSLMIASMHLISLSENSTPYEALMVSLKSLARAMMEANLRVALDETYGIFRRLEVEEVRLRMIGKSADVEGDFLSVEGREVKREELFREMRERVITGSV</sequence>
<reference evidence="1 2" key="1">
    <citation type="submission" date="2018-10" db="EMBL/GenBank/DDBJ databases">
        <title>Co-occurring genomic capacity for anaerobic methane metabolism and dissimilatory sulfite reduction discovered in the Korarchaeota.</title>
        <authorList>
            <person name="Mckay L.J."/>
            <person name="Dlakic M."/>
            <person name="Fields M.W."/>
            <person name="Delmont T.O."/>
            <person name="Eren A.M."/>
            <person name="Jay Z.J."/>
            <person name="Klingelsmith K.B."/>
            <person name="Rusch D.B."/>
            <person name="Inskeep W.P."/>
        </authorList>
    </citation>
    <scope>NUCLEOTIDE SEQUENCE [LARGE SCALE GENOMIC DNA]</scope>
    <source>
        <strain evidence="1 2">WS</strain>
    </source>
</reference>
<feature type="non-terminal residue" evidence="1">
    <location>
        <position position="1"/>
    </location>
</feature>
<dbReference type="RefSeq" id="WP_185836370.1">
    <property type="nucleotide sequence ID" value="NZ_RCOR01000032.1"/>
</dbReference>
<comment type="caution">
    <text evidence="1">The sequence shown here is derived from an EMBL/GenBank/DDBJ whole genome shotgun (WGS) entry which is preliminary data.</text>
</comment>
<dbReference type="AlphaFoldDB" id="A0A3R9QYD2"/>
<evidence type="ECO:0000313" key="2">
    <source>
        <dbReference type="Proteomes" id="UP000278149"/>
    </source>
</evidence>